<dbReference type="InterPro" id="IPR015943">
    <property type="entry name" value="WD40/YVTN_repeat-like_dom_sf"/>
</dbReference>
<dbReference type="PANTHER" id="PTHR34512">
    <property type="entry name" value="CELL SURFACE PROTEIN"/>
    <property type="match status" value="1"/>
</dbReference>
<dbReference type="PROSITE" id="PS51257">
    <property type="entry name" value="PROKAR_LIPOPROTEIN"/>
    <property type="match status" value="1"/>
</dbReference>
<gene>
    <name evidence="2" type="ORF">SAMN05216283_10490</name>
</gene>
<sequence length="413" mass="45790">MQKLFILFLFALLVSCKQTPQITEWRGTNRTGVFEANNLLKSWPQEGPSMLWEVETLGNGYSSPIVTDEHIYISGEVDSIGYLFKLDQSGNEIWRSAYGKEWTTNFPGPRGTPTLAGNHIYLCSGMGDVFCKDASTGETVWQKSMPNELQGVSPRFGYSQALVVHDDFVYCQPGGTENNLVALNRHSGELIWAAKGMGERPAYNSPCLFKWGNKKILAAFSAYHLLGFDAQTGQLLWTHEQTNTRPEDRQPGQGDTHGNTILFDNGFIYYAAADGNGGIKLALNKTGDAITEIWTTPKLDNFMGGFVKLHNTLYTGSHRKQQLVAIDSNTSTKTDSLKLGRGITIAADSMLYFYSNNGTISLIDPSSSQLTSKGKFRLKKGTKEHYAHPAIHNGKLYLRHGNYLGVYDIQAKS</sequence>
<dbReference type="AlphaFoldDB" id="A0A1I2HHU9"/>
<dbReference type="InterPro" id="IPR018391">
    <property type="entry name" value="PQQ_b-propeller_rpt"/>
</dbReference>
<feature type="domain" description="Pyrrolo-quinoline quinone repeat" evidence="1">
    <location>
        <begin position="85"/>
        <end position="331"/>
    </location>
</feature>
<dbReference type="Proteomes" id="UP000198964">
    <property type="component" value="Unassembled WGS sequence"/>
</dbReference>
<dbReference type="SMART" id="SM00564">
    <property type="entry name" value="PQQ"/>
    <property type="match status" value="5"/>
</dbReference>
<dbReference type="InterPro" id="IPR002372">
    <property type="entry name" value="PQQ_rpt_dom"/>
</dbReference>
<name>A0A1I2HHU9_9BACT</name>
<dbReference type="SUPFAM" id="SSF50998">
    <property type="entry name" value="Quinoprotein alcohol dehydrogenase-like"/>
    <property type="match status" value="1"/>
</dbReference>
<dbReference type="Gene3D" id="2.130.10.10">
    <property type="entry name" value="YVTN repeat-like/Quinoprotein amine dehydrogenase"/>
    <property type="match status" value="1"/>
</dbReference>
<organism evidence="2 3">
    <name type="scientific">Sunxiuqinia elliptica</name>
    <dbReference type="NCBI Taxonomy" id="655355"/>
    <lineage>
        <taxon>Bacteria</taxon>
        <taxon>Pseudomonadati</taxon>
        <taxon>Bacteroidota</taxon>
        <taxon>Bacteroidia</taxon>
        <taxon>Marinilabiliales</taxon>
        <taxon>Prolixibacteraceae</taxon>
        <taxon>Sunxiuqinia</taxon>
    </lineage>
</organism>
<dbReference type="InterPro" id="IPR011047">
    <property type="entry name" value="Quinoprotein_ADH-like_sf"/>
</dbReference>
<dbReference type="STRING" id="655355.SAMN05216283_10490"/>
<proteinExistence type="predicted"/>
<evidence type="ECO:0000313" key="2">
    <source>
        <dbReference type="EMBL" id="SFF28993.1"/>
    </source>
</evidence>
<accession>A0A1I2HHU9</accession>
<dbReference type="PANTHER" id="PTHR34512:SF30">
    <property type="entry name" value="OUTER MEMBRANE PROTEIN ASSEMBLY FACTOR BAMB"/>
    <property type="match status" value="1"/>
</dbReference>
<dbReference type="Pfam" id="PF13360">
    <property type="entry name" value="PQQ_2"/>
    <property type="match status" value="1"/>
</dbReference>
<reference evidence="2 3" key="1">
    <citation type="submission" date="2016-10" db="EMBL/GenBank/DDBJ databases">
        <authorList>
            <person name="de Groot N.N."/>
        </authorList>
    </citation>
    <scope>NUCLEOTIDE SEQUENCE [LARGE SCALE GENOMIC DNA]</scope>
    <source>
        <strain evidence="2 3">CGMCC 1.9156</strain>
    </source>
</reference>
<evidence type="ECO:0000259" key="1">
    <source>
        <dbReference type="Pfam" id="PF13360"/>
    </source>
</evidence>
<dbReference type="EMBL" id="FONW01000004">
    <property type="protein sequence ID" value="SFF28993.1"/>
    <property type="molecule type" value="Genomic_DNA"/>
</dbReference>
<keyword evidence="3" id="KW-1185">Reference proteome</keyword>
<protein>
    <submittedName>
        <fullName evidence="2">PQQ-like domain-containing protein</fullName>
    </submittedName>
</protein>
<evidence type="ECO:0000313" key="3">
    <source>
        <dbReference type="Proteomes" id="UP000198964"/>
    </source>
</evidence>